<name>A0A2S5T207_9BURK</name>
<keyword evidence="4 5" id="KW-0173">Coenzyme A biosynthesis</keyword>
<dbReference type="GO" id="GO:0005524">
    <property type="term" value="F:ATP binding"/>
    <property type="evidence" value="ECO:0007669"/>
    <property type="project" value="UniProtKB-UniRule"/>
</dbReference>
<dbReference type="Proteomes" id="UP000294772">
    <property type="component" value="Unassembled WGS sequence"/>
</dbReference>
<keyword evidence="9" id="KW-1185">Reference proteome</keyword>
<protein>
    <recommendedName>
        <fullName evidence="5 6">Dephospho-CoA kinase</fullName>
        <ecNumber evidence="5 6">2.7.1.24</ecNumber>
    </recommendedName>
    <alternativeName>
        <fullName evidence="5">Dephosphocoenzyme A kinase</fullName>
    </alternativeName>
</protein>
<evidence type="ECO:0000256" key="5">
    <source>
        <dbReference type="HAMAP-Rule" id="MF_00376"/>
    </source>
</evidence>
<comment type="similarity">
    <text evidence="1 5">Belongs to the CoaE family.</text>
</comment>
<dbReference type="InterPro" id="IPR027417">
    <property type="entry name" value="P-loop_NTPase"/>
</dbReference>
<dbReference type="OrthoDB" id="9812943at2"/>
<feature type="binding site" evidence="5">
    <location>
        <begin position="13"/>
        <end position="18"/>
    </location>
    <ligand>
        <name>ATP</name>
        <dbReference type="ChEBI" id="CHEBI:30616"/>
    </ligand>
</feature>
<organism evidence="7 9">
    <name type="scientific">Caldimonas thermodepolymerans</name>
    <dbReference type="NCBI Taxonomy" id="215580"/>
    <lineage>
        <taxon>Bacteria</taxon>
        <taxon>Pseudomonadati</taxon>
        <taxon>Pseudomonadota</taxon>
        <taxon>Betaproteobacteria</taxon>
        <taxon>Burkholderiales</taxon>
        <taxon>Sphaerotilaceae</taxon>
        <taxon>Caldimonas</taxon>
    </lineage>
</organism>
<evidence type="ECO:0000256" key="2">
    <source>
        <dbReference type="ARBA" id="ARBA00022741"/>
    </source>
</evidence>
<dbReference type="NCBIfam" id="TIGR00152">
    <property type="entry name" value="dephospho-CoA kinase"/>
    <property type="match status" value="1"/>
</dbReference>
<evidence type="ECO:0000313" key="10">
    <source>
        <dbReference type="Proteomes" id="UP000294772"/>
    </source>
</evidence>
<reference evidence="8 10" key="2">
    <citation type="submission" date="2019-03" db="EMBL/GenBank/DDBJ databases">
        <title>Genomic Encyclopedia of Type Strains, Phase IV (KMG-IV): sequencing the most valuable type-strain genomes for metagenomic binning, comparative biology and taxonomic classification.</title>
        <authorList>
            <person name="Goeker M."/>
        </authorList>
    </citation>
    <scope>NUCLEOTIDE SEQUENCE [LARGE SCALE GENOMIC DNA]</scope>
    <source>
        <strain evidence="8 10">DSM 15264</strain>
    </source>
</reference>
<evidence type="ECO:0000313" key="8">
    <source>
        <dbReference type="EMBL" id="TCP08017.1"/>
    </source>
</evidence>
<evidence type="ECO:0000256" key="4">
    <source>
        <dbReference type="ARBA" id="ARBA00022993"/>
    </source>
</evidence>
<comment type="function">
    <text evidence="5">Catalyzes the phosphorylation of the 3'-hydroxyl group of dephosphocoenzyme A to form coenzyme A.</text>
</comment>
<evidence type="ECO:0000313" key="7">
    <source>
        <dbReference type="EMBL" id="PPE69010.1"/>
    </source>
</evidence>
<comment type="subcellular location">
    <subcellularLocation>
        <location evidence="5">Cytoplasm</location>
    </subcellularLocation>
</comment>
<gene>
    <name evidence="5" type="primary">coaE</name>
    <name evidence="7" type="ORF">C1702_14175</name>
    <name evidence="8" type="ORF">EV676_10348</name>
</gene>
<comment type="caution">
    <text evidence="7">The sequence shown here is derived from an EMBL/GenBank/DDBJ whole genome shotgun (WGS) entry which is preliminary data.</text>
</comment>
<keyword evidence="2 5" id="KW-0547">Nucleotide-binding</keyword>
<accession>A0A2S5T207</accession>
<keyword evidence="5" id="KW-0808">Transferase</keyword>
<dbReference type="InterPro" id="IPR001977">
    <property type="entry name" value="Depp_CoAkinase"/>
</dbReference>
<dbReference type="EMBL" id="SLXF01000003">
    <property type="protein sequence ID" value="TCP08017.1"/>
    <property type="molecule type" value="Genomic_DNA"/>
</dbReference>
<comment type="catalytic activity">
    <reaction evidence="5">
        <text>3'-dephospho-CoA + ATP = ADP + CoA + H(+)</text>
        <dbReference type="Rhea" id="RHEA:18245"/>
        <dbReference type="ChEBI" id="CHEBI:15378"/>
        <dbReference type="ChEBI" id="CHEBI:30616"/>
        <dbReference type="ChEBI" id="CHEBI:57287"/>
        <dbReference type="ChEBI" id="CHEBI:57328"/>
        <dbReference type="ChEBI" id="CHEBI:456216"/>
        <dbReference type="EC" id="2.7.1.24"/>
    </reaction>
</comment>
<dbReference type="Gene3D" id="3.40.50.300">
    <property type="entry name" value="P-loop containing nucleotide triphosphate hydrolases"/>
    <property type="match status" value="1"/>
</dbReference>
<dbReference type="PANTHER" id="PTHR10695:SF46">
    <property type="entry name" value="BIFUNCTIONAL COENZYME A SYNTHASE-RELATED"/>
    <property type="match status" value="1"/>
</dbReference>
<dbReference type="Proteomes" id="UP000239406">
    <property type="component" value="Unassembled WGS sequence"/>
</dbReference>
<dbReference type="GO" id="GO:0015937">
    <property type="term" value="P:coenzyme A biosynthetic process"/>
    <property type="evidence" value="ECO:0007669"/>
    <property type="project" value="UniProtKB-UniRule"/>
</dbReference>
<evidence type="ECO:0000256" key="3">
    <source>
        <dbReference type="ARBA" id="ARBA00022840"/>
    </source>
</evidence>
<keyword evidence="3 5" id="KW-0067">ATP-binding</keyword>
<proteinExistence type="inferred from homology"/>
<evidence type="ECO:0000256" key="6">
    <source>
        <dbReference type="NCBIfam" id="TIGR00152"/>
    </source>
</evidence>
<dbReference type="PANTHER" id="PTHR10695">
    <property type="entry name" value="DEPHOSPHO-COA KINASE-RELATED"/>
    <property type="match status" value="1"/>
</dbReference>
<dbReference type="HAMAP" id="MF_00376">
    <property type="entry name" value="Dephospho_CoA_kinase"/>
    <property type="match status" value="1"/>
</dbReference>
<evidence type="ECO:0000313" key="9">
    <source>
        <dbReference type="Proteomes" id="UP000239406"/>
    </source>
</evidence>
<dbReference type="CDD" id="cd02022">
    <property type="entry name" value="DPCK"/>
    <property type="match status" value="1"/>
</dbReference>
<keyword evidence="5 7" id="KW-0418">Kinase</keyword>
<dbReference type="RefSeq" id="WP_104358370.1">
    <property type="nucleotide sequence ID" value="NZ_CALFFA010000066.1"/>
</dbReference>
<keyword evidence="5" id="KW-0963">Cytoplasm</keyword>
<comment type="pathway">
    <text evidence="5">Cofactor biosynthesis; coenzyme A biosynthesis; CoA from (R)-pantothenate: step 5/5.</text>
</comment>
<evidence type="ECO:0000256" key="1">
    <source>
        <dbReference type="ARBA" id="ARBA00009018"/>
    </source>
</evidence>
<dbReference type="EMBL" id="PSNY01000016">
    <property type="protein sequence ID" value="PPE69010.1"/>
    <property type="molecule type" value="Genomic_DNA"/>
</dbReference>
<dbReference type="AlphaFoldDB" id="A0A2S5T207"/>
<dbReference type="GO" id="GO:0005737">
    <property type="term" value="C:cytoplasm"/>
    <property type="evidence" value="ECO:0007669"/>
    <property type="project" value="UniProtKB-SubCell"/>
</dbReference>
<dbReference type="GO" id="GO:0004140">
    <property type="term" value="F:dephospho-CoA kinase activity"/>
    <property type="evidence" value="ECO:0007669"/>
    <property type="project" value="UniProtKB-UniRule"/>
</dbReference>
<dbReference type="Pfam" id="PF01121">
    <property type="entry name" value="CoaE"/>
    <property type="match status" value="1"/>
</dbReference>
<dbReference type="SUPFAM" id="SSF52540">
    <property type="entry name" value="P-loop containing nucleoside triphosphate hydrolases"/>
    <property type="match status" value="1"/>
</dbReference>
<dbReference type="EC" id="2.7.1.24" evidence="5 6"/>
<reference evidence="7 9" key="1">
    <citation type="submission" date="2018-02" db="EMBL/GenBank/DDBJ databases">
        <title>Reclassifiation of [Polyangium] brachysporum DSM 7029 as Guopingzhaonella breviflexa gen. nov., sp. nov., a member of the family Comamonadaceae.</title>
        <authorList>
            <person name="Tang B."/>
        </authorList>
    </citation>
    <scope>NUCLEOTIDE SEQUENCE [LARGE SCALE GENOMIC DNA]</scope>
    <source>
        <strain evidence="7 9">DSM 15344</strain>
    </source>
</reference>
<dbReference type="UniPathway" id="UPA00241">
    <property type="reaction ID" value="UER00356"/>
</dbReference>
<dbReference type="PROSITE" id="PS51219">
    <property type="entry name" value="DPCK"/>
    <property type="match status" value="1"/>
</dbReference>
<sequence>MNGLRIGLTGGIGSGKSTVCQMLAELGAWVVDTDAISRELTAAGGAAIPAIAEQFGPAYIDADGALDRARMRDLVFRDPAARRRLEQLLHPLIGAETVRRAALAQPGQPVVFDVPLLVESGRWRTLVDRILVVDCRPETQVERVTRRSGLQPEEVERIIAQQATRAQRLAAADAVLCNDGVTLEQLREDVATLWRAWYPARP</sequence>